<keyword evidence="3" id="KW-1185">Reference proteome</keyword>
<dbReference type="RefSeq" id="WP_092786025.1">
    <property type="nucleotide sequence ID" value="NZ_FNAP01000007.1"/>
</dbReference>
<dbReference type="SUPFAM" id="SSF89155">
    <property type="entry name" value="TorD-like"/>
    <property type="match status" value="1"/>
</dbReference>
<dbReference type="EMBL" id="FNAP01000007">
    <property type="protein sequence ID" value="SDE47797.1"/>
    <property type="molecule type" value="Genomic_DNA"/>
</dbReference>
<dbReference type="STRING" id="69960.SAMN05421720_10776"/>
<evidence type="ECO:0000313" key="3">
    <source>
        <dbReference type="Proteomes" id="UP000199412"/>
    </source>
</evidence>
<evidence type="ECO:0000256" key="1">
    <source>
        <dbReference type="SAM" id="MobiDB-lite"/>
    </source>
</evidence>
<dbReference type="Pfam" id="PF02613">
    <property type="entry name" value="Nitrate_red_del"/>
    <property type="match status" value="1"/>
</dbReference>
<sequence>MSILTTDPPAVADSPSRARAWETLWRLSALALAHPVPEFHAALASGAYREALDVAWARATDGDAPPAAGETGDFTAFEAGYISAFLHGRNGRPVASLMAGDHEGVLGGLSRPVFMLNLSAFYRHFGLQAATGDEGRRDEPDHVASLMEFMAVLCHLEAGALERGGDPAPPRRAQRDVLGRFLGPTLATVAAQLREHPGHDLDPTLAALIPALASVSRRRVADLEGMVGSFRDPETAPPRTSGDTGESG</sequence>
<accession>A0A1G7D8H7</accession>
<dbReference type="Gene3D" id="1.10.3480.10">
    <property type="entry name" value="TorD-like"/>
    <property type="match status" value="1"/>
</dbReference>
<organism evidence="2 3">
    <name type="scientific">Rhodospira trueperi</name>
    <dbReference type="NCBI Taxonomy" id="69960"/>
    <lineage>
        <taxon>Bacteria</taxon>
        <taxon>Pseudomonadati</taxon>
        <taxon>Pseudomonadota</taxon>
        <taxon>Alphaproteobacteria</taxon>
        <taxon>Rhodospirillales</taxon>
        <taxon>Rhodospirillaceae</taxon>
        <taxon>Rhodospira</taxon>
    </lineage>
</organism>
<dbReference type="OrthoDB" id="7849731at2"/>
<gene>
    <name evidence="2" type="ORF">SAMN05421720_10776</name>
</gene>
<dbReference type="InterPro" id="IPR020945">
    <property type="entry name" value="DMSO/NO3_reduct_chaperone"/>
</dbReference>
<dbReference type="AlphaFoldDB" id="A0A1G7D8H7"/>
<name>A0A1G7D8H7_9PROT</name>
<feature type="region of interest" description="Disordered" evidence="1">
    <location>
        <begin position="226"/>
        <end position="248"/>
    </location>
</feature>
<evidence type="ECO:0000313" key="2">
    <source>
        <dbReference type="EMBL" id="SDE47797.1"/>
    </source>
</evidence>
<proteinExistence type="predicted"/>
<reference evidence="2 3" key="1">
    <citation type="submission" date="2016-10" db="EMBL/GenBank/DDBJ databases">
        <authorList>
            <person name="de Groot N.N."/>
        </authorList>
    </citation>
    <scope>NUCLEOTIDE SEQUENCE [LARGE SCALE GENOMIC DNA]</scope>
    <source>
        <strain evidence="2 3">ATCC 700224</strain>
    </source>
</reference>
<dbReference type="Proteomes" id="UP000199412">
    <property type="component" value="Unassembled WGS sequence"/>
</dbReference>
<protein>
    <submittedName>
        <fullName evidence="2">DMSO reductase family type II enzyme chaperone</fullName>
    </submittedName>
</protein>
<dbReference type="InterPro" id="IPR036411">
    <property type="entry name" value="TorD-like_sf"/>
</dbReference>